<keyword evidence="3" id="KW-1185">Reference proteome</keyword>
<reference evidence="2 3" key="1">
    <citation type="submission" date="2020-06" db="EMBL/GenBank/DDBJ databases">
        <title>Pseudomonas eucalypticola sp. nov., an endophyte of Eucalyptus dunnii leaves with biocontrol ability of eucalyptus leaf blight.</title>
        <authorList>
            <person name="Liu Y."/>
            <person name="Song Z."/>
            <person name="Zeng H."/>
            <person name="Lu M."/>
            <person name="Wang X."/>
            <person name="Lian X."/>
            <person name="Zhang Q."/>
        </authorList>
    </citation>
    <scope>NUCLEOTIDE SEQUENCE [LARGE SCALE GENOMIC DNA]</scope>
    <source>
        <strain evidence="2 3">NP-1</strain>
    </source>
</reference>
<dbReference type="Proteomes" id="UP000509568">
    <property type="component" value="Chromosome"/>
</dbReference>
<gene>
    <name evidence="2" type="ORF">HWQ56_13895</name>
</gene>
<accession>A0A7D5H639</accession>
<dbReference type="EMBL" id="CP056030">
    <property type="protein sequence ID" value="QKZ04823.1"/>
    <property type="molecule type" value="Genomic_DNA"/>
</dbReference>
<sequence>MKPVLTFTLAMSLLATGSAFATPQTVTSHERVTVAQDGAEHARNHNLRTAQAGSEAVQPRQHMERASVIYVAEVRKEFGSQYQRY</sequence>
<evidence type="ECO:0000313" key="2">
    <source>
        <dbReference type="EMBL" id="QKZ04823.1"/>
    </source>
</evidence>
<organism evidence="2 3">
    <name type="scientific">Pseudomonas eucalypticola</name>
    <dbReference type="NCBI Taxonomy" id="2599595"/>
    <lineage>
        <taxon>Bacteria</taxon>
        <taxon>Pseudomonadati</taxon>
        <taxon>Pseudomonadota</taxon>
        <taxon>Gammaproteobacteria</taxon>
        <taxon>Pseudomonadales</taxon>
        <taxon>Pseudomonadaceae</taxon>
        <taxon>Pseudomonas</taxon>
    </lineage>
</organism>
<evidence type="ECO:0000313" key="3">
    <source>
        <dbReference type="Proteomes" id="UP000509568"/>
    </source>
</evidence>
<dbReference type="AlphaFoldDB" id="A0A7D5H639"/>
<feature type="signal peptide" evidence="1">
    <location>
        <begin position="1"/>
        <end position="21"/>
    </location>
</feature>
<protein>
    <recommendedName>
        <fullName evidence="4">DUF4148 domain-containing protein</fullName>
    </recommendedName>
</protein>
<dbReference type="RefSeq" id="WP_158153644.1">
    <property type="nucleotide sequence ID" value="NZ_CP056030.1"/>
</dbReference>
<evidence type="ECO:0008006" key="4">
    <source>
        <dbReference type="Google" id="ProtNLM"/>
    </source>
</evidence>
<name>A0A7D5H639_9PSED</name>
<keyword evidence="1" id="KW-0732">Signal</keyword>
<feature type="chain" id="PRO_5029007441" description="DUF4148 domain-containing protein" evidence="1">
    <location>
        <begin position="22"/>
        <end position="85"/>
    </location>
</feature>
<dbReference type="KEGG" id="pez:HWQ56_13895"/>
<proteinExistence type="predicted"/>
<evidence type="ECO:0000256" key="1">
    <source>
        <dbReference type="SAM" id="SignalP"/>
    </source>
</evidence>